<name>A0A8H6E517_PETAA</name>
<keyword evidence="1" id="KW-0812">Transmembrane</keyword>
<accession>A0A8H6E517</accession>
<sequence length="108" mass="12113">MHRRYRGTPASNHPSTFESYHVSRCAASLSSKKSRSLQVEDRDIFWMTLTFLGIIAAGSVPAITPGEVWPLKPSDSLDLEWLRVAEGKMEVCRLADLLGHDRRVCADI</sequence>
<evidence type="ECO:0000313" key="2">
    <source>
        <dbReference type="EMBL" id="KAF5858570.1"/>
    </source>
</evidence>
<evidence type="ECO:0000256" key="1">
    <source>
        <dbReference type="SAM" id="Phobius"/>
    </source>
</evidence>
<reference evidence="2 3" key="1">
    <citation type="submission" date="2019-04" db="EMBL/GenBank/DDBJ databases">
        <title>Aspergillus burnettii sp. nov., novel species from soil in southeast Queensland.</title>
        <authorList>
            <person name="Gilchrist C.L.M."/>
            <person name="Pitt J.I."/>
            <person name="Lange L."/>
            <person name="Lacey H.J."/>
            <person name="Vuong D."/>
            <person name="Midgley D.J."/>
            <person name="Greenfield P."/>
            <person name="Bradbury M."/>
            <person name="Lacey E."/>
            <person name="Busk P.K."/>
            <person name="Pilgaard B."/>
            <person name="Chooi Y.H."/>
            <person name="Piggott A.M."/>
        </authorList>
    </citation>
    <scope>NUCLEOTIDE SEQUENCE [LARGE SCALE GENOMIC DNA]</scope>
    <source>
        <strain evidence="2 3">FRR 5400</strain>
    </source>
</reference>
<protein>
    <submittedName>
        <fullName evidence="2">Uncharacterized protein</fullName>
    </submittedName>
</protein>
<organism evidence="2 3">
    <name type="scientific">Petromyces alliaceus</name>
    <name type="common">Aspergillus alliaceus</name>
    <dbReference type="NCBI Taxonomy" id="209559"/>
    <lineage>
        <taxon>Eukaryota</taxon>
        <taxon>Fungi</taxon>
        <taxon>Dikarya</taxon>
        <taxon>Ascomycota</taxon>
        <taxon>Pezizomycotina</taxon>
        <taxon>Eurotiomycetes</taxon>
        <taxon>Eurotiomycetidae</taxon>
        <taxon>Eurotiales</taxon>
        <taxon>Aspergillaceae</taxon>
        <taxon>Aspergillus</taxon>
        <taxon>Aspergillus subgen. Circumdati</taxon>
    </lineage>
</organism>
<dbReference type="Proteomes" id="UP000541154">
    <property type="component" value="Unassembled WGS sequence"/>
</dbReference>
<dbReference type="EMBL" id="SPNV01000200">
    <property type="protein sequence ID" value="KAF5858570.1"/>
    <property type="molecule type" value="Genomic_DNA"/>
</dbReference>
<proteinExistence type="predicted"/>
<evidence type="ECO:0000313" key="3">
    <source>
        <dbReference type="Proteomes" id="UP000541154"/>
    </source>
</evidence>
<keyword evidence="1" id="KW-0472">Membrane</keyword>
<dbReference type="AlphaFoldDB" id="A0A8H6E517"/>
<keyword evidence="3" id="KW-1185">Reference proteome</keyword>
<keyword evidence="1" id="KW-1133">Transmembrane helix</keyword>
<gene>
    <name evidence="2" type="ORF">ETB97_004254</name>
</gene>
<feature type="transmembrane region" description="Helical" evidence="1">
    <location>
        <begin position="44"/>
        <end position="64"/>
    </location>
</feature>
<comment type="caution">
    <text evidence="2">The sequence shown here is derived from an EMBL/GenBank/DDBJ whole genome shotgun (WGS) entry which is preliminary data.</text>
</comment>